<evidence type="ECO:0000256" key="3">
    <source>
        <dbReference type="ARBA" id="ARBA00022692"/>
    </source>
</evidence>
<dbReference type="RefSeq" id="WP_277731371.1">
    <property type="nucleotide sequence ID" value="NZ_CP120733.1"/>
</dbReference>
<feature type="transmembrane region" description="Helical" evidence="6">
    <location>
        <begin position="371"/>
        <end position="398"/>
    </location>
</feature>
<feature type="transmembrane region" description="Helical" evidence="6">
    <location>
        <begin position="455"/>
        <end position="475"/>
    </location>
</feature>
<accession>A0ABY8E997</accession>
<feature type="transmembrane region" description="Helical" evidence="6">
    <location>
        <begin position="68"/>
        <end position="94"/>
    </location>
</feature>
<protein>
    <submittedName>
        <fullName evidence="8">Na+/H+ antiporter NhaC family protein</fullName>
    </submittedName>
</protein>
<feature type="transmembrane region" description="Helical" evidence="6">
    <location>
        <begin position="198"/>
        <end position="216"/>
    </location>
</feature>
<keyword evidence="5 6" id="KW-0472">Membrane</keyword>
<evidence type="ECO:0000256" key="5">
    <source>
        <dbReference type="ARBA" id="ARBA00023136"/>
    </source>
</evidence>
<dbReference type="Pfam" id="PF03553">
    <property type="entry name" value="Na_H_antiporter"/>
    <property type="match status" value="1"/>
</dbReference>
<dbReference type="PANTHER" id="PTHR43478">
    <property type="entry name" value="NA+/H+ ANTIPORTER-RELATED"/>
    <property type="match status" value="1"/>
</dbReference>
<comment type="subcellular location">
    <subcellularLocation>
        <location evidence="1">Cell membrane</location>
        <topology evidence="1">Multi-pass membrane protein</topology>
    </subcellularLocation>
</comment>
<evidence type="ECO:0000313" key="9">
    <source>
        <dbReference type="Proteomes" id="UP001222800"/>
    </source>
</evidence>
<evidence type="ECO:0000256" key="4">
    <source>
        <dbReference type="ARBA" id="ARBA00022989"/>
    </source>
</evidence>
<dbReference type="EMBL" id="CP120733">
    <property type="protein sequence ID" value="WFD09444.1"/>
    <property type="molecule type" value="Genomic_DNA"/>
</dbReference>
<feature type="domain" description="Na+/H+ antiporter NhaC-like C-terminal" evidence="7">
    <location>
        <begin position="158"/>
        <end position="474"/>
    </location>
</feature>
<organism evidence="8 9">
    <name type="scientific">Tepidibacter hydrothermalis</name>
    <dbReference type="NCBI Taxonomy" id="3036126"/>
    <lineage>
        <taxon>Bacteria</taxon>
        <taxon>Bacillati</taxon>
        <taxon>Bacillota</taxon>
        <taxon>Clostridia</taxon>
        <taxon>Peptostreptococcales</taxon>
        <taxon>Peptostreptococcaceae</taxon>
        <taxon>Tepidibacter</taxon>
    </lineage>
</organism>
<keyword evidence="2" id="KW-1003">Cell membrane</keyword>
<gene>
    <name evidence="8" type="ORF">P4S50_13740</name>
</gene>
<dbReference type="InterPro" id="IPR018461">
    <property type="entry name" value="Na/H_Antiport_NhaC-like_C"/>
</dbReference>
<evidence type="ECO:0000259" key="7">
    <source>
        <dbReference type="Pfam" id="PF03553"/>
    </source>
</evidence>
<feature type="transmembrane region" description="Helical" evidence="6">
    <location>
        <begin position="295"/>
        <end position="313"/>
    </location>
</feature>
<sequence>MTYGFLSLLPSLIAIILAIATKQVFISLFAGILIGKLIMTNWTFFPALGQSIDSVVNVFSEGWVTKTIIFSFLVGSVVTLIQASGGVEGFVYYLTEKNKRIKNRKAAMLLAYFIGIVVFIESTITCLIVGTVSRPICDKYKVSREKLAYICDSTSAPVCSMLPFNSWGATLLGLIAAQIGAGVISGNSVNLLIKSIPFNFYAISTLITLLIVILTGKDFGPMKKAEIRAITEGKLLRDGAMPVVDQDAIEVNTKKGVEPNMKHMLYPLLVLVVMIPISLYITGDGVIFNGSGSTSVFWAVLASLVFSGFYYIGKRLMTLNEFMDYVYKGAGAMIPVAAILAFAFAIGNISSELETGKYMASLVEGRLNGSFGPAIIFIMSSIIAFSTGTSFGTFAIMIPIAIQMAVAMDANIYMSIGAVISGAIMGDHSSPISDTTIVSSMASASDHIDHVKTQLPYALLNGAIALTLYIVLGIFL</sequence>
<feature type="transmembrane region" description="Helical" evidence="6">
    <location>
        <begin position="325"/>
        <end position="351"/>
    </location>
</feature>
<dbReference type="Proteomes" id="UP001222800">
    <property type="component" value="Chromosome"/>
</dbReference>
<feature type="transmembrane region" description="Helical" evidence="6">
    <location>
        <begin position="264"/>
        <end position="283"/>
    </location>
</feature>
<feature type="transmembrane region" description="Helical" evidence="6">
    <location>
        <begin position="12"/>
        <end position="34"/>
    </location>
</feature>
<feature type="transmembrane region" description="Helical" evidence="6">
    <location>
        <begin position="410"/>
        <end position="426"/>
    </location>
</feature>
<evidence type="ECO:0000256" key="2">
    <source>
        <dbReference type="ARBA" id="ARBA00022475"/>
    </source>
</evidence>
<keyword evidence="4 6" id="KW-1133">Transmembrane helix</keyword>
<proteinExistence type="predicted"/>
<evidence type="ECO:0000256" key="1">
    <source>
        <dbReference type="ARBA" id="ARBA00004651"/>
    </source>
</evidence>
<feature type="transmembrane region" description="Helical" evidence="6">
    <location>
        <begin position="106"/>
        <end position="130"/>
    </location>
</feature>
<evidence type="ECO:0000256" key="6">
    <source>
        <dbReference type="SAM" id="Phobius"/>
    </source>
</evidence>
<keyword evidence="9" id="KW-1185">Reference proteome</keyword>
<keyword evidence="3 6" id="KW-0812">Transmembrane</keyword>
<evidence type="ECO:0000313" key="8">
    <source>
        <dbReference type="EMBL" id="WFD09444.1"/>
    </source>
</evidence>
<reference evidence="8 9" key="1">
    <citation type="submission" date="2023-03" db="EMBL/GenBank/DDBJ databases">
        <title>Complete genome sequence of Tepidibacter sp. SWIR-1, isolated from a deep-sea hydrothermal vent.</title>
        <authorList>
            <person name="Li X."/>
        </authorList>
    </citation>
    <scope>NUCLEOTIDE SEQUENCE [LARGE SCALE GENOMIC DNA]</scope>
    <source>
        <strain evidence="8 9">SWIR-1</strain>
    </source>
</reference>
<dbReference type="PANTHER" id="PTHR43478:SF1">
    <property type="entry name" value="NA+_H+ ANTIPORTER NHAC-LIKE C-TERMINAL DOMAIN-CONTAINING PROTEIN"/>
    <property type="match status" value="1"/>
</dbReference>
<name>A0ABY8E997_9FIRM</name>